<protein>
    <recommendedName>
        <fullName evidence="3">AraC family transcriptional regulator</fullName>
    </recommendedName>
</protein>
<sequence length="198" mass="22360">MHYLIEVNQQKPGKLIVTGRKPSLKHSLILVQSGVVLCRLGKLEYAIQAGEAFWLPFDCLTSWTIFPNTDFIDITVSARTRTRLPNESGYVSRSEWLNQLIQKMVKTDRASNVYPSLSNVLLNSLSEIAPSLYQSAATKLISTWNPDNPIENKEINDILLAREIFKLKQSGKKPQMIADQLLNGSLTTLEKISKQYLP</sequence>
<evidence type="ECO:0008006" key="3">
    <source>
        <dbReference type="Google" id="ProtNLM"/>
    </source>
</evidence>
<name>A0A3N9U0D3_9VIBR</name>
<keyword evidence="2" id="KW-1185">Reference proteome</keyword>
<comment type="caution">
    <text evidence="1">The sequence shown here is derived from an EMBL/GenBank/DDBJ whole genome shotgun (WGS) entry which is preliminary data.</text>
</comment>
<organism evidence="1 2">
    <name type="scientific">Vibrio viridaestus</name>
    <dbReference type="NCBI Taxonomy" id="2487322"/>
    <lineage>
        <taxon>Bacteria</taxon>
        <taxon>Pseudomonadati</taxon>
        <taxon>Pseudomonadota</taxon>
        <taxon>Gammaproteobacteria</taxon>
        <taxon>Vibrionales</taxon>
        <taxon>Vibrionaceae</taxon>
        <taxon>Vibrio</taxon>
    </lineage>
</organism>
<evidence type="ECO:0000313" key="1">
    <source>
        <dbReference type="EMBL" id="RQW62692.1"/>
    </source>
</evidence>
<evidence type="ECO:0000313" key="2">
    <source>
        <dbReference type="Proteomes" id="UP000281112"/>
    </source>
</evidence>
<dbReference type="AlphaFoldDB" id="A0A3N9U0D3"/>
<dbReference type="EMBL" id="RJVQ01000005">
    <property type="protein sequence ID" value="RQW62692.1"/>
    <property type="molecule type" value="Genomic_DNA"/>
</dbReference>
<dbReference type="OrthoDB" id="5916374at2"/>
<dbReference type="RefSeq" id="WP_124937686.1">
    <property type="nucleotide sequence ID" value="NZ_RJVQ01000005.1"/>
</dbReference>
<reference evidence="1 2" key="1">
    <citation type="submission" date="2018-11" db="EMBL/GenBank/DDBJ databases">
        <title>Vibrio LJC006 sp. nov., isolated from seawater during the bloom of the enteromorpha.</title>
        <authorList>
            <person name="Liang J."/>
        </authorList>
    </citation>
    <scope>NUCLEOTIDE SEQUENCE [LARGE SCALE GENOMIC DNA]</scope>
    <source>
        <strain evidence="1 2">LJC006</strain>
    </source>
</reference>
<accession>A0A3N9U0D3</accession>
<gene>
    <name evidence="1" type="ORF">EES38_13275</name>
</gene>
<dbReference type="Proteomes" id="UP000281112">
    <property type="component" value="Unassembled WGS sequence"/>
</dbReference>
<proteinExistence type="predicted"/>